<evidence type="ECO:0000313" key="2">
    <source>
        <dbReference type="EMBL" id="CAG8575615.1"/>
    </source>
</evidence>
<accession>A0A9N9BPV3</accession>
<dbReference type="Gene3D" id="2.60.120.920">
    <property type="match status" value="1"/>
</dbReference>
<proteinExistence type="predicted"/>
<keyword evidence="3" id="KW-1185">Reference proteome</keyword>
<reference evidence="2" key="1">
    <citation type="submission" date="2021-06" db="EMBL/GenBank/DDBJ databases">
        <authorList>
            <person name="Kallberg Y."/>
            <person name="Tangrot J."/>
            <person name="Rosling A."/>
        </authorList>
    </citation>
    <scope>NUCLEOTIDE SEQUENCE</scope>
    <source>
        <strain evidence="2">87-6 pot B 2015</strain>
    </source>
</reference>
<gene>
    <name evidence="2" type="ORF">FMOSSE_LOCUS7682</name>
</gene>
<dbReference type="InterPro" id="IPR001870">
    <property type="entry name" value="B30.2/SPRY"/>
</dbReference>
<dbReference type="AlphaFoldDB" id="A0A9N9BPV3"/>
<dbReference type="EMBL" id="CAJVPP010001844">
    <property type="protein sequence ID" value="CAG8575615.1"/>
    <property type="molecule type" value="Genomic_DNA"/>
</dbReference>
<dbReference type="SUPFAM" id="SSF49899">
    <property type="entry name" value="Concanavalin A-like lectins/glucanases"/>
    <property type="match status" value="1"/>
</dbReference>
<dbReference type="InterPro" id="IPR003877">
    <property type="entry name" value="SPRY_dom"/>
</dbReference>
<feature type="domain" description="B30.2/SPRY" evidence="1">
    <location>
        <begin position="183"/>
        <end position="362"/>
    </location>
</feature>
<dbReference type="CDD" id="cd11709">
    <property type="entry name" value="SPRY"/>
    <property type="match status" value="1"/>
</dbReference>
<sequence length="362" mass="41666">MIENLKDAFGENVRNVNRSPELLSVLISKMPFHQKTGGEGIVNDPLFDFLADSVAKIHFDNIPLSTFSIEALEYVLSYTFNSNEPFFTPEYTIFRYSVLLAAQQIDLDTYHMLEARLPDLDDVEIFFEDEPEFNHKKFNKVRHKIYQLIHPLIKFIDFRRIDGSILSRIIEPLGLIPSSIIIEAYRHYSTNKRNLPATRGITKIYWDEGGSGGHIYVIGEGSVATTNHQCYENIRTNFVVSNNGTFEWDIRIEEIGKLEICVGVHANSKFNYDLFGVCQKNTWLFSSAGILYSHTGSSFFNYKFSKGDQITLQLNMNDQTLVFSLNGKKLLITELKRKRKYYPIVSLNHPAKVRLLPNLRQS</sequence>
<organism evidence="2 3">
    <name type="scientific">Funneliformis mosseae</name>
    <name type="common">Endomycorrhizal fungus</name>
    <name type="synonym">Glomus mosseae</name>
    <dbReference type="NCBI Taxonomy" id="27381"/>
    <lineage>
        <taxon>Eukaryota</taxon>
        <taxon>Fungi</taxon>
        <taxon>Fungi incertae sedis</taxon>
        <taxon>Mucoromycota</taxon>
        <taxon>Glomeromycotina</taxon>
        <taxon>Glomeromycetes</taxon>
        <taxon>Glomerales</taxon>
        <taxon>Glomeraceae</taxon>
        <taxon>Funneliformis</taxon>
    </lineage>
</organism>
<dbReference type="InterPro" id="IPR043136">
    <property type="entry name" value="B30.2/SPRY_sf"/>
</dbReference>
<evidence type="ECO:0000259" key="1">
    <source>
        <dbReference type="PROSITE" id="PS50188"/>
    </source>
</evidence>
<dbReference type="Proteomes" id="UP000789375">
    <property type="component" value="Unassembled WGS sequence"/>
</dbReference>
<dbReference type="PROSITE" id="PS50188">
    <property type="entry name" value="B302_SPRY"/>
    <property type="match status" value="1"/>
</dbReference>
<comment type="caution">
    <text evidence="2">The sequence shown here is derived from an EMBL/GenBank/DDBJ whole genome shotgun (WGS) entry which is preliminary data.</text>
</comment>
<protein>
    <submittedName>
        <fullName evidence="2">277_t:CDS:1</fullName>
    </submittedName>
</protein>
<name>A0A9N9BPV3_FUNMO</name>
<dbReference type="Pfam" id="PF00622">
    <property type="entry name" value="SPRY"/>
    <property type="match status" value="1"/>
</dbReference>
<dbReference type="InterPro" id="IPR013320">
    <property type="entry name" value="ConA-like_dom_sf"/>
</dbReference>
<evidence type="ECO:0000313" key="3">
    <source>
        <dbReference type="Proteomes" id="UP000789375"/>
    </source>
</evidence>